<dbReference type="Proteomes" id="UP000028123">
    <property type="component" value="Unassembled WGS sequence"/>
</dbReference>
<reference evidence="4 5" key="1">
    <citation type="submission" date="2014-06" db="EMBL/GenBank/DDBJ databases">
        <title>Draft genome sequence of Paenibacillus sp. MSt1.</title>
        <authorList>
            <person name="Aw Y.K."/>
            <person name="Ong K.S."/>
            <person name="Gan H.M."/>
            <person name="Lee S.M."/>
        </authorList>
    </citation>
    <scope>NUCLEOTIDE SEQUENCE [LARGE SCALE GENOMIC DNA]</scope>
    <source>
        <strain evidence="4 5">MSt1</strain>
    </source>
</reference>
<feature type="transmembrane region" description="Helical" evidence="1">
    <location>
        <begin position="85"/>
        <end position="104"/>
    </location>
</feature>
<dbReference type="PANTHER" id="PTHR37810:SF9">
    <property type="entry name" value="MEMBRANE PROTEIN"/>
    <property type="match status" value="1"/>
</dbReference>
<evidence type="ECO:0000313" key="5">
    <source>
        <dbReference type="Proteomes" id="UP000028123"/>
    </source>
</evidence>
<evidence type="ECO:0000259" key="3">
    <source>
        <dbReference type="Pfam" id="PF19124"/>
    </source>
</evidence>
<keyword evidence="5" id="KW-1185">Reference proteome</keyword>
<dbReference type="InterPro" id="IPR014574">
    <property type="entry name" value="UCP032908"/>
</dbReference>
<dbReference type="OrthoDB" id="157646at2"/>
<feature type="transmembrane region" description="Helical" evidence="1">
    <location>
        <begin position="54"/>
        <end position="73"/>
    </location>
</feature>
<gene>
    <name evidence="4" type="ORF">ET33_30085</name>
</gene>
<evidence type="ECO:0008006" key="6">
    <source>
        <dbReference type="Google" id="ProtNLM"/>
    </source>
</evidence>
<keyword evidence="1" id="KW-1133">Transmembrane helix</keyword>
<keyword evidence="1" id="KW-0812">Transmembrane</keyword>
<accession>A0A081NU02</accession>
<proteinExistence type="predicted"/>
<feature type="transmembrane region" description="Helical" evidence="1">
    <location>
        <begin position="189"/>
        <end position="209"/>
    </location>
</feature>
<feature type="transmembrane region" description="Helical" evidence="1">
    <location>
        <begin position="265"/>
        <end position="287"/>
    </location>
</feature>
<dbReference type="InterPro" id="IPR043831">
    <property type="entry name" value="DUF5808"/>
</dbReference>
<feature type="transmembrane region" description="Helical" evidence="1">
    <location>
        <begin position="348"/>
        <end position="369"/>
    </location>
</feature>
<keyword evidence="1" id="KW-0472">Membrane</keyword>
<dbReference type="PANTHER" id="PTHR37810">
    <property type="entry name" value="IMMUNITY PROTEIN SDPI"/>
    <property type="match status" value="1"/>
</dbReference>
<dbReference type="AlphaFoldDB" id="A0A081NU02"/>
<evidence type="ECO:0000256" key="1">
    <source>
        <dbReference type="SAM" id="Phobius"/>
    </source>
</evidence>
<feature type="domain" description="DUF5808" evidence="3">
    <location>
        <begin position="325"/>
        <end position="350"/>
    </location>
</feature>
<name>A0A081NU02_9BACL</name>
<dbReference type="PIRSF" id="PIRSF032908">
    <property type="entry name" value="UCP032908"/>
    <property type="match status" value="1"/>
</dbReference>
<dbReference type="InterPro" id="IPR012867">
    <property type="entry name" value="DUF1648"/>
</dbReference>
<protein>
    <recommendedName>
        <fullName evidence="6">DUF1648 domain-containing protein</fullName>
    </recommendedName>
</protein>
<dbReference type="RefSeq" id="WP_036692947.1">
    <property type="nucleotide sequence ID" value="NZ_JNVM01000051.1"/>
</dbReference>
<organism evidence="4 5">
    <name type="scientific">Paenibacillus tyrfis</name>
    <dbReference type="NCBI Taxonomy" id="1501230"/>
    <lineage>
        <taxon>Bacteria</taxon>
        <taxon>Bacillati</taxon>
        <taxon>Bacillota</taxon>
        <taxon>Bacilli</taxon>
        <taxon>Bacillales</taxon>
        <taxon>Paenibacillaceae</taxon>
        <taxon>Paenibacillus</taxon>
    </lineage>
</organism>
<feature type="transmembrane region" description="Helical" evidence="1">
    <location>
        <begin position="234"/>
        <end position="259"/>
    </location>
</feature>
<dbReference type="EMBL" id="JNVM01000051">
    <property type="protein sequence ID" value="KEQ21925.1"/>
    <property type="molecule type" value="Genomic_DNA"/>
</dbReference>
<feature type="transmembrane region" description="Helical" evidence="1">
    <location>
        <begin position="140"/>
        <end position="160"/>
    </location>
</feature>
<dbReference type="GO" id="GO:0009636">
    <property type="term" value="P:response to toxic substance"/>
    <property type="evidence" value="ECO:0007669"/>
    <property type="project" value="TreeGrafter"/>
</dbReference>
<dbReference type="Pfam" id="PF19124">
    <property type="entry name" value="DUF5808"/>
    <property type="match status" value="1"/>
</dbReference>
<comment type="caution">
    <text evidence="4">The sequence shown here is derived from an EMBL/GenBank/DDBJ whole genome shotgun (WGS) entry which is preliminary data.</text>
</comment>
<evidence type="ECO:0000313" key="4">
    <source>
        <dbReference type="EMBL" id="KEQ21925.1"/>
    </source>
</evidence>
<feature type="domain" description="DUF1648" evidence="2">
    <location>
        <begin position="148"/>
        <end position="194"/>
    </location>
</feature>
<sequence>MHIGIALLVATIFVPVIVMLAGLPYFTRTTNHFGVSIDSRHYHDPELQSMRRRYAWWNGAIGAVLLIVFIFVIQRTNETQQGLFIIGFTLALMAAVAVSFLVYYNKMKRWKAARPAQNASARFIAVDTSFRNRKTTYSDWWYLVHLAFVALCAGIALWNYDKLPDILVSRYDLQGNPTATQPKTYWNVFFPNVMQLVMIFIFASINTVIRKSKQQIDANAPEQSREQNIRFRRIWSLVLMIMGFLMLVLFSFIQFFLLFPFNGSVLVTVAITIPALILILVLVVSFITGQGGSRLGGSSATDEKLVPGAADDDKYWKLGSIYYNPDDPSLFIEKRVGIGWTINAARPMAWVIMLAPLVLIGVILIIGAIKG</sequence>
<feature type="transmembrane region" description="Helical" evidence="1">
    <location>
        <begin position="6"/>
        <end position="26"/>
    </location>
</feature>
<dbReference type="Pfam" id="PF07853">
    <property type="entry name" value="DUF1648"/>
    <property type="match status" value="1"/>
</dbReference>
<evidence type="ECO:0000259" key="2">
    <source>
        <dbReference type="Pfam" id="PF07853"/>
    </source>
</evidence>
<dbReference type="eggNOG" id="COG4194">
    <property type="taxonomic scope" value="Bacteria"/>
</dbReference>